<dbReference type="EMBL" id="AUPL01004563">
    <property type="protein sequence ID" value="ESL07744.1"/>
    <property type="molecule type" value="Genomic_DNA"/>
</dbReference>
<evidence type="ECO:0000313" key="1">
    <source>
        <dbReference type="EMBL" id="ESL07744.1"/>
    </source>
</evidence>
<proteinExistence type="predicted"/>
<dbReference type="OrthoDB" id="241464at2759"/>
<dbReference type="Proteomes" id="UP000031737">
    <property type="component" value="Unassembled WGS sequence"/>
</dbReference>
<name>A0A061IYI0_TRYRA</name>
<organism evidence="1 2">
    <name type="scientific">Trypanosoma rangeli SC58</name>
    <dbReference type="NCBI Taxonomy" id="429131"/>
    <lineage>
        <taxon>Eukaryota</taxon>
        <taxon>Discoba</taxon>
        <taxon>Euglenozoa</taxon>
        <taxon>Kinetoplastea</taxon>
        <taxon>Metakinetoplastina</taxon>
        <taxon>Trypanosomatida</taxon>
        <taxon>Trypanosomatidae</taxon>
        <taxon>Trypanosoma</taxon>
        <taxon>Herpetosoma</taxon>
    </lineage>
</organism>
<protein>
    <submittedName>
        <fullName evidence="1">Uncharacterized protein</fullName>
    </submittedName>
</protein>
<reference evidence="1 2" key="1">
    <citation type="submission" date="2013-07" db="EMBL/GenBank/DDBJ databases">
        <authorList>
            <person name="Stoco P.H."/>
            <person name="Wagner G."/>
            <person name="Gerber A."/>
            <person name="Zaha A."/>
            <person name="Thompson C."/>
            <person name="Bartholomeu D.C."/>
            <person name="Luckemeyer D.D."/>
            <person name="Bahia D."/>
            <person name="Loreto E."/>
            <person name="Prestes E.B."/>
            <person name="Lima F.M."/>
            <person name="Rodrigues-Luiz G."/>
            <person name="Vallejo G.A."/>
            <person name="Filho J.F."/>
            <person name="Monteiro K.M."/>
            <person name="Tyler K.M."/>
            <person name="de Almeida L.G."/>
            <person name="Ortiz M.F."/>
            <person name="Siervo M.A."/>
            <person name="de Moraes M.H."/>
            <person name="Cunha O.L."/>
            <person name="Mendonca-Neto R."/>
            <person name="Silva R."/>
            <person name="Teixeira S.M."/>
            <person name="Murta S.M."/>
            <person name="Sincero T.C."/>
            <person name="Mendes T.A."/>
            <person name="Urmenyi T.P."/>
            <person name="Silva V.G."/>
            <person name="da Rocha W.D."/>
            <person name="Andersson B."/>
            <person name="Romanha A.J."/>
            <person name="Steindel M."/>
            <person name="de Vasconcelos A.T."/>
            <person name="Grisard E.C."/>
        </authorList>
    </citation>
    <scope>NUCLEOTIDE SEQUENCE [LARGE SCALE GENOMIC DNA]</scope>
    <source>
        <strain evidence="1 2">SC58</strain>
    </source>
</reference>
<accession>A0A061IYI0</accession>
<keyword evidence="2" id="KW-1185">Reference proteome</keyword>
<sequence>MQALFGFFSEAGRGRRMSWIRLEAANGLRVMAPSFSPPPRIEGIDKLFDYPVHARSFHCFRSCTVPVAKGADSDGGPCFMEEVLVLVQRQKVGGKLDEVTIAVGGPAASREELTVVLDYALEIIRRTNYSGTRLIFDALCTSANWTLTAADEMMEYDGLPTAHASRWEERRVSDWRASQEMPSTKTRCTAMHPSAFLRRKALLFFVAQDVVPISLLYCRVSGVKSRGCVSSVAGNSHNGCKDLQSLEAAAAHACKCLIDVIDRTLAAAFEVKEAATRHHSLWSGKFEQLPFVAVFSTGGLLCASPLFFNLTDHCDRLLMGAVAVDQLSRWPTGDRSSEQVPLVHVSELLLRCGKDEVVLHLLFLSVGNAVCCVFAFRTAGEGTLWDAARFLQFVNEHLRTPRTVLTLDVGEDKSAAEHTWKGAAQEFAPHLLLCTASTYPTPWFHSLLYEMNRLEEETPKTVLLGKNGTPRGGLPSRLQGSCDCFSLFGRRGKKASSTLFVWHTDTVDLPLDVAWCVASSHVVKAEANACNKGRELGHYALFSILSSGTENVGETGRYCVGWFYHCWRSTLNLGGCTEGSNSSHSHYTREADPTKFLQGFSSIGAGPRAPASFEVRDGGGGLFHRSPRLEARDGDDAPVFASHMMTFPYSLLFEEDEAEEGSHTDDVHEAPHMTALYTRAIHKVKGVACEAVLQEMLLMEGDLTGCEGELVATLLRQQRSKPISEAFLSCHEAARCVLEDVWRGSNA</sequence>
<dbReference type="AlphaFoldDB" id="A0A061IYI0"/>
<dbReference type="VEuPathDB" id="TriTrypDB:TRSC58_04563"/>
<comment type="caution">
    <text evidence="1">The sequence shown here is derived from an EMBL/GenBank/DDBJ whole genome shotgun (WGS) entry which is preliminary data.</text>
</comment>
<evidence type="ECO:0000313" key="2">
    <source>
        <dbReference type="Proteomes" id="UP000031737"/>
    </source>
</evidence>
<gene>
    <name evidence="1" type="ORF">TRSC58_04563</name>
</gene>